<keyword evidence="2" id="KW-1185">Reference proteome</keyword>
<proteinExistence type="predicted"/>
<evidence type="ECO:0000313" key="2">
    <source>
        <dbReference type="Proteomes" id="UP000018209"/>
    </source>
</evidence>
<organism evidence="1 2">
    <name type="scientific">Gluconobacter thailandicus NBRC 3257</name>
    <dbReference type="NCBI Taxonomy" id="1381097"/>
    <lineage>
        <taxon>Bacteria</taxon>
        <taxon>Pseudomonadati</taxon>
        <taxon>Pseudomonadota</taxon>
        <taxon>Alphaproteobacteria</taxon>
        <taxon>Acetobacterales</taxon>
        <taxon>Acetobacteraceae</taxon>
        <taxon>Gluconobacter</taxon>
    </lineage>
</organism>
<accession>A0ABQ0IZH0</accession>
<sequence length="49" mass="5345">MEDSGILEALTRLGQAGRVDSNRVLIRRSASNYTEQSRSMTAVQSMNSG</sequence>
<protein>
    <submittedName>
        <fullName evidence="1">Uncharacterized protein</fullName>
    </submittedName>
</protein>
<name>A0ABQ0IZH0_GLUTH</name>
<comment type="caution">
    <text evidence="1">The sequence shown here is derived from an EMBL/GenBank/DDBJ whole genome shotgun (WGS) entry which is preliminary data.</text>
</comment>
<evidence type="ECO:0000313" key="1">
    <source>
        <dbReference type="EMBL" id="GAD27604.1"/>
    </source>
</evidence>
<reference evidence="1 2" key="1">
    <citation type="submission" date="2013-08" db="EMBL/GenBank/DDBJ databases">
        <title>Gluconobacter thailandicus NBRC 3257 whole genome sequence.</title>
        <authorList>
            <person name="Matsutani M."/>
            <person name="Yakushi T."/>
            <person name="Matsushita K."/>
        </authorList>
    </citation>
    <scope>NUCLEOTIDE SEQUENCE [LARGE SCALE GENOMIC DNA]</scope>
    <source>
        <strain evidence="1 2">NBRC 3257</strain>
    </source>
</reference>
<gene>
    <name evidence="1" type="ORF">NBRC3257_2603</name>
</gene>
<dbReference type="EMBL" id="BASM01000032">
    <property type="protein sequence ID" value="GAD27604.1"/>
    <property type="molecule type" value="Genomic_DNA"/>
</dbReference>
<dbReference type="InterPro" id="IPR009486">
    <property type="entry name" value="Pur_nuclsid_perm"/>
</dbReference>
<dbReference type="Pfam" id="PF06516">
    <property type="entry name" value="NUP"/>
    <property type="match status" value="1"/>
</dbReference>
<dbReference type="Proteomes" id="UP000018209">
    <property type="component" value="Unassembled WGS sequence"/>
</dbReference>